<feature type="chain" id="PRO_5015836471" description="Lipoprotein" evidence="1">
    <location>
        <begin position="21"/>
        <end position="214"/>
    </location>
</feature>
<gene>
    <name evidence="2" type="ORF">DFQ11_102664</name>
</gene>
<keyword evidence="1" id="KW-0732">Signal</keyword>
<evidence type="ECO:0008006" key="4">
    <source>
        <dbReference type="Google" id="ProtNLM"/>
    </source>
</evidence>
<dbReference type="PROSITE" id="PS51257">
    <property type="entry name" value="PROKAR_LIPOPROTEIN"/>
    <property type="match status" value="1"/>
</dbReference>
<dbReference type="OrthoDB" id="1436148at2"/>
<accession>A0A2V4XK95</accession>
<name>A0A2V4XK95_9FLAO</name>
<reference evidence="2 3" key="1">
    <citation type="submission" date="2018-06" db="EMBL/GenBank/DDBJ databases">
        <title>Genomic Encyclopedia of Type Strains, Phase III (KMG-III): the genomes of soil and plant-associated and newly described type strains.</title>
        <authorList>
            <person name="Whitman W."/>
        </authorList>
    </citation>
    <scope>NUCLEOTIDE SEQUENCE [LARGE SCALE GENOMIC DNA]</scope>
    <source>
        <strain evidence="2 3">CECT 7945</strain>
    </source>
</reference>
<feature type="signal peptide" evidence="1">
    <location>
        <begin position="1"/>
        <end position="20"/>
    </location>
</feature>
<protein>
    <recommendedName>
        <fullName evidence="4">Lipoprotein</fullName>
    </recommendedName>
</protein>
<dbReference type="Proteomes" id="UP000248054">
    <property type="component" value="Unassembled WGS sequence"/>
</dbReference>
<evidence type="ECO:0000313" key="2">
    <source>
        <dbReference type="EMBL" id="PYE82083.1"/>
    </source>
</evidence>
<dbReference type="EMBL" id="QJTD01000002">
    <property type="protein sequence ID" value="PYE82083.1"/>
    <property type="molecule type" value="Genomic_DNA"/>
</dbReference>
<evidence type="ECO:0000256" key="1">
    <source>
        <dbReference type="SAM" id="SignalP"/>
    </source>
</evidence>
<sequence length="214" mass="24923">MVLRKSIVAILTVLVLSTTACVEVAKEMANWTETEDLETVESTMHLLEKDNVKIFLPKTFEKYSSVEYLNLLDSLITENKDLEIERARFRTIRNMEGNHYLYFDNSINATYSVNAIPYTPISRQDAKLILGMIRQNQEALSKEIDVDYHKITAKHNDNGKTQIFKAIFKIENKKKKQQAYQHVYFISSNQKTLMINLMAPFEVNFDPFLEKMIL</sequence>
<dbReference type="AlphaFoldDB" id="A0A2V4XK95"/>
<proteinExistence type="predicted"/>
<keyword evidence="3" id="KW-1185">Reference proteome</keyword>
<evidence type="ECO:0000313" key="3">
    <source>
        <dbReference type="Proteomes" id="UP000248054"/>
    </source>
</evidence>
<dbReference type="RefSeq" id="WP_110475433.1">
    <property type="nucleotide sequence ID" value="NZ_BMWQ01000002.1"/>
</dbReference>
<comment type="caution">
    <text evidence="2">The sequence shown here is derived from an EMBL/GenBank/DDBJ whole genome shotgun (WGS) entry which is preliminary data.</text>
</comment>
<organism evidence="2 3">
    <name type="scientific">Winogradskyella epiphytica</name>
    <dbReference type="NCBI Taxonomy" id="262005"/>
    <lineage>
        <taxon>Bacteria</taxon>
        <taxon>Pseudomonadati</taxon>
        <taxon>Bacteroidota</taxon>
        <taxon>Flavobacteriia</taxon>
        <taxon>Flavobacteriales</taxon>
        <taxon>Flavobacteriaceae</taxon>
        <taxon>Winogradskyella</taxon>
    </lineage>
</organism>